<dbReference type="EMBL" id="CP063356">
    <property type="protein sequence ID" value="QOY34783.1"/>
    <property type="molecule type" value="Genomic_DNA"/>
</dbReference>
<feature type="compositionally biased region" description="Polar residues" evidence="5">
    <location>
        <begin position="14"/>
        <end position="27"/>
    </location>
</feature>
<dbReference type="InterPro" id="IPR002104">
    <property type="entry name" value="Integrase_catalytic"/>
</dbReference>
<dbReference type="CDD" id="cd00397">
    <property type="entry name" value="DNA_BRE_C"/>
    <property type="match status" value="1"/>
</dbReference>
<dbReference type="PANTHER" id="PTHR30349">
    <property type="entry name" value="PHAGE INTEGRASE-RELATED"/>
    <property type="match status" value="1"/>
</dbReference>
<dbReference type="KEGG" id="aia:AWH56_018950"/>
<feature type="domain" description="Tyr recombinase" evidence="6">
    <location>
        <begin position="134"/>
        <end position="316"/>
    </location>
</feature>
<dbReference type="Pfam" id="PF13102">
    <property type="entry name" value="Phage_int_SAM_5"/>
    <property type="match status" value="1"/>
</dbReference>
<reference evidence="8 9" key="2">
    <citation type="journal article" date="2019" name="Int. J. Syst. Evol. Microbiol.">
        <title>Anaerobacillus isosaccharinicus sp. nov., an alkaliphilic bacterium which degrades isosaccharinic acid.</title>
        <authorList>
            <person name="Bassil N.M."/>
            <person name="Lloyd J.R."/>
        </authorList>
    </citation>
    <scope>NUCLEOTIDE SEQUENCE [LARGE SCALE GENOMIC DNA]</scope>
    <source>
        <strain evidence="8 9">NB2006</strain>
    </source>
</reference>
<evidence type="ECO:0000256" key="4">
    <source>
        <dbReference type="PROSITE-ProRule" id="PRU01248"/>
    </source>
</evidence>
<dbReference type="Gene3D" id="1.10.443.10">
    <property type="entry name" value="Intergrase catalytic core"/>
    <property type="match status" value="1"/>
</dbReference>
<protein>
    <submittedName>
        <fullName evidence="8">Tyrosine-type recombinase/integrase</fullName>
    </submittedName>
</protein>
<dbReference type="GO" id="GO:0006310">
    <property type="term" value="P:DNA recombination"/>
    <property type="evidence" value="ECO:0007669"/>
    <property type="project" value="UniProtKB-KW"/>
</dbReference>
<dbReference type="RefSeq" id="WP_182081014.1">
    <property type="nucleotide sequence ID" value="NZ_CP063356.2"/>
</dbReference>
<keyword evidence="3" id="KW-0233">DNA recombination</keyword>
<accession>A0A7S7L5I4</accession>
<proteinExistence type="inferred from homology"/>
<dbReference type="PANTHER" id="PTHR30349:SF64">
    <property type="entry name" value="PROPHAGE INTEGRASE INTD-RELATED"/>
    <property type="match status" value="1"/>
</dbReference>
<dbReference type="InterPro" id="IPR013762">
    <property type="entry name" value="Integrase-like_cat_sf"/>
</dbReference>
<keyword evidence="2 4" id="KW-0238">DNA-binding</keyword>
<dbReference type="PROSITE" id="PS51898">
    <property type="entry name" value="TYR_RECOMBINASE"/>
    <property type="match status" value="1"/>
</dbReference>
<feature type="region of interest" description="Disordered" evidence="5">
    <location>
        <begin position="1"/>
        <end position="27"/>
    </location>
</feature>
<dbReference type="Pfam" id="PF00589">
    <property type="entry name" value="Phage_integrase"/>
    <property type="match status" value="1"/>
</dbReference>
<dbReference type="AlphaFoldDB" id="A0A7S7L5I4"/>
<evidence type="ECO:0000313" key="8">
    <source>
        <dbReference type="EMBL" id="QOY34783.1"/>
    </source>
</evidence>
<dbReference type="InterPro" id="IPR025269">
    <property type="entry name" value="SAM-like_dom"/>
</dbReference>
<evidence type="ECO:0000256" key="1">
    <source>
        <dbReference type="ARBA" id="ARBA00008857"/>
    </source>
</evidence>
<evidence type="ECO:0000256" key="2">
    <source>
        <dbReference type="ARBA" id="ARBA00023125"/>
    </source>
</evidence>
<gene>
    <name evidence="8" type="ORF">AWH56_018950</name>
</gene>
<evidence type="ECO:0000259" key="7">
    <source>
        <dbReference type="PROSITE" id="PS51900"/>
    </source>
</evidence>
<dbReference type="PROSITE" id="PS51900">
    <property type="entry name" value="CB"/>
    <property type="match status" value="1"/>
</dbReference>
<dbReference type="GO" id="GO:0015074">
    <property type="term" value="P:DNA integration"/>
    <property type="evidence" value="ECO:0007669"/>
    <property type="project" value="InterPro"/>
</dbReference>
<dbReference type="InterPro" id="IPR050090">
    <property type="entry name" value="Tyrosine_recombinase_XerCD"/>
</dbReference>
<dbReference type="SUPFAM" id="SSF56349">
    <property type="entry name" value="DNA breaking-rejoining enzymes"/>
    <property type="match status" value="1"/>
</dbReference>
<evidence type="ECO:0000313" key="9">
    <source>
        <dbReference type="Proteomes" id="UP000180175"/>
    </source>
</evidence>
<sequence>MEKNGQKRLRKFSRTSAATSKGNSSSNSLTICSMFKKFMAFKATEGLTEITLNDYHKHIGYLLDYTGGDLSVEALNLDLFRGFIGFMLHDKGLSPVTANVRIRTMRAFLRHCFMEGWLEEPIHERFKPVKTEEDTLESFTPTEVKQLINTIDDSTFRGFRDLVMIYVLLDTMIRCSELIKIKRNNVDLTEGLIQLEAKNTKTKKARLVPLSTKTCLLIEEYMAETKEFKSDVLFVTYDGKPLADNTVRKNLQEWGKLAEIQTKRVSPHTFRHTGALFYILSGGDPFSLQKILGHSDMSMVRKYIQMTNTDIKRQHNLYSPIESVFKG</sequence>
<evidence type="ECO:0000256" key="3">
    <source>
        <dbReference type="ARBA" id="ARBA00023172"/>
    </source>
</evidence>
<feature type="domain" description="Core-binding (CB)" evidence="7">
    <location>
        <begin position="29"/>
        <end position="113"/>
    </location>
</feature>
<keyword evidence="9" id="KW-1185">Reference proteome</keyword>
<dbReference type="InterPro" id="IPR010998">
    <property type="entry name" value="Integrase_recombinase_N"/>
</dbReference>
<dbReference type="GO" id="GO:0003677">
    <property type="term" value="F:DNA binding"/>
    <property type="evidence" value="ECO:0007669"/>
    <property type="project" value="UniProtKB-UniRule"/>
</dbReference>
<dbReference type="InterPro" id="IPR011010">
    <property type="entry name" value="DNA_brk_join_enz"/>
</dbReference>
<dbReference type="Gene3D" id="1.10.150.130">
    <property type="match status" value="1"/>
</dbReference>
<comment type="similarity">
    <text evidence="1">Belongs to the 'phage' integrase family.</text>
</comment>
<feature type="compositionally biased region" description="Basic residues" evidence="5">
    <location>
        <begin position="1"/>
        <end position="13"/>
    </location>
</feature>
<evidence type="ECO:0000259" key="6">
    <source>
        <dbReference type="PROSITE" id="PS51898"/>
    </source>
</evidence>
<organism evidence="8 9">
    <name type="scientific">Anaerobacillus isosaccharinicus</name>
    <dbReference type="NCBI Taxonomy" id="1532552"/>
    <lineage>
        <taxon>Bacteria</taxon>
        <taxon>Bacillati</taxon>
        <taxon>Bacillota</taxon>
        <taxon>Bacilli</taxon>
        <taxon>Bacillales</taxon>
        <taxon>Bacillaceae</taxon>
        <taxon>Anaerobacillus</taxon>
    </lineage>
</organism>
<dbReference type="Proteomes" id="UP000180175">
    <property type="component" value="Chromosome"/>
</dbReference>
<evidence type="ECO:0000256" key="5">
    <source>
        <dbReference type="SAM" id="MobiDB-lite"/>
    </source>
</evidence>
<dbReference type="InterPro" id="IPR044068">
    <property type="entry name" value="CB"/>
</dbReference>
<reference evidence="8 9" key="1">
    <citation type="journal article" date="2017" name="Genome Announc.">
        <title>Draft Genome Sequences of Four Alkaliphilic Bacteria Belonging to the Anaerobacillus Genus.</title>
        <authorList>
            <person name="Bassil N.M."/>
            <person name="Lloyd J.R."/>
        </authorList>
    </citation>
    <scope>NUCLEOTIDE SEQUENCE [LARGE SCALE GENOMIC DNA]</scope>
    <source>
        <strain evidence="8 9">NB2006</strain>
    </source>
</reference>
<name>A0A7S7L5I4_9BACI</name>